<dbReference type="EMBL" id="CALNXJ010000001">
    <property type="protein sequence ID" value="CAH3031868.1"/>
    <property type="molecule type" value="Genomic_DNA"/>
</dbReference>
<keyword evidence="3" id="KW-1185">Reference proteome</keyword>
<name>A0AAU9VL45_9CNID</name>
<evidence type="ECO:0000256" key="1">
    <source>
        <dbReference type="SAM" id="MobiDB-lite"/>
    </source>
</evidence>
<organism evidence="2 3">
    <name type="scientific">Pocillopora meandrina</name>
    <dbReference type="NCBI Taxonomy" id="46732"/>
    <lineage>
        <taxon>Eukaryota</taxon>
        <taxon>Metazoa</taxon>
        <taxon>Cnidaria</taxon>
        <taxon>Anthozoa</taxon>
        <taxon>Hexacorallia</taxon>
        <taxon>Scleractinia</taxon>
        <taxon>Astrocoeniina</taxon>
        <taxon>Pocilloporidae</taxon>
        <taxon>Pocillopora</taxon>
    </lineage>
</organism>
<evidence type="ECO:0000313" key="3">
    <source>
        <dbReference type="Proteomes" id="UP001159428"/>
    </source>
</evidence>
<protein>
    <submittedName>
        <fullName evidence="2">Uncharacterized protein</fullName>
    </submittedName>
</protein>
<proteinExistence type="predicted"/>
<accession>A0AAU9VL45</accession>
<dbReference type="AlphaFoldDB" id="A0AAU9VL45"/>
<reference evidence="2 3" key="1">
    <citation type="submission" date="2022-05" db="EMBL/GenBank/DDBJ databases">
        <authorList>
            <consortium name="Genoscope - CEA"/>
            <person name="William W."/>
        </authorList>
    </citation>
    <scope>NUCLEOTIDE SEQUENCE [LARGE SCALE GENOMIC DNA]</scope>
</reference>
<gene>
    <name evidence="2" type="ORF">PMEA_00000690</name>
</gene>
<feature type="region of interest" description="Disordered" evidence="1">
    <location>
        <begin position="39"/>
        <end position="84"/>
    </location>
</feature>
<dbReference type="Proteomes" id="UP001159428">
    <property type="component" value="Unassembled WGS sequence"/>
</dbReference>
<feature type="non-terminal residue" evidence="2">
    <location>
        <position position="1"/>
    </location>
</feature>
<sequence>SFYRCGEEDAFERHRSRIPILHVVQKIINWSDKKMVLVPGVKQTPEEPLGTSTSSSEDKDPEIAIIDNEPGASDSARNRSRKRRQECLEDKELVQNILRDNKVVRNVRQRHELDELQAAHFNKCQRNYEKAQRLVKNNHTLDSLWKKGNCERLSSASSSNSMSQDEQEDFTGADAIETGSDNHDETVSSCIESWDEETHCAFDEAGYVDQKDSTQDPEGHVISDANVDDDLTCFNLCVENAHPVAIKLNQLLEKGKIPEDCLYYKFIDNTTSFALVDPKSASDFTWDRDVCEFFDTIKYLGG</sequence>
<evidence type="ECO:0000313" key="2">
    <source>
        <dbReference type="EMBL" id="CAH3031868.1"/>
    </source>
</evidence>
<feature type="non-terminal residue" evidence="2">
    <location>
        <position position="302"/>
    </location>
</feature>
<comment type="caution">
    <text evidence="2">The sequence shown here is derived from an EMBL/GenBank/DDBJ whole genome shotgun (WGS) entry which is preliminary data.</text>
</comment>